<keyword evidence="2" id="KW-1185">Reference proteome</keyword>
<proteinExistence type="predicted"/>
<evidence type="ECO:0008006" key="3">
    <source>
        <dbReference type="Google" id="ProtNLM"/>
    </source>
</evidence>
<evidence type="ECO:0000313" key="2">
    <source>
        <dbReference type="Proteomes" id="UP000605253"/>
    </source>
</evidence>
<dbReference type="InterPro" id="IPR014949">
    <property type="entry name" value="DUF1820"/>
</dbReference>
<reference evidence="1" key="2">
    <citation type="submission" date="2020-09" db="EMBL/GenBank/DDBJ databases">
        <authorList>
            <person name="Sun Q."/>
            <person name="Zhou Y."/>
        </authorList>
    </citation>
    <scope>NUCLEOTIDE SEQUENCE</scope>
    <source>
        <strain evidence="1">CGMCC 1.12181</strain>
    </source>
</reference>
<dbReference type="Pfam" id="PF08850">
    <property type="entry name" value="DUF1820"/>
    <property type="match status" value="1"/>
</dbReference>
<protein>
    <recommendedName>
        <fullName evidence="3">DUF1820 family protein</fullName>
    </recommendedName>
</protein>
<accession>A0A917CNY2</accession>
<sequence length="108" mass="12660">MSAKEPLFRINFHHRDKLYELYAKYINSEELFGFISVSDLVFDVSAGVVIDPAEEQLKNEFKDVEVLHIPQHHVVRIEQVKQKKTCRIRRLHNNEMMSSLTHGRGTPQ</sequence>
<dbReference type="RefSeq" id="WP_188364946.1">
    <property type="nucleotide sequence ID" value="NZ_BAABJF010000015.1"/>
</dbReference>
<dbReference type="Proteomes" id="UP000605253">
    <property type="component" value="Unassembled WGS sequence"/>
</dbReference>
<evidence type="ECO:0000313" key="1">
    <source>
        <dbReference type="EMBL" id="GGF93592.1"/>
    </source>
</evidence>
<reference evidence="1" key="1">
    <citation type="journal article" date="2014" name="Int. J. Syst. Evol. Microbiol.">
        <title>Complete genome sequence of Corynebacterium casei LMG S-19264T (=DSM 44701T), isolated from a smear-ripened cheese.</title>
        <authorList>
            <consortium name="US DOE Joint Genome Institute (JGI-PGF)"/>
            <person name="Walter F."/>
            <person name="Albersmeier A."/>
            <person name="Kalinowski J."/>
            <person name="Ruckert C."/>
        </authorList>
    </citation>
    <scope>NUCLEOTIDE SEQUENCE</scope>
    <source>
        <strain evidence="1">CGMCC 1.12181</strain>
    </source>
</reference>
<organism evidence="1 2">
    <name type="scientific">Marinicella pacifica</name>
    <dbReference type="NCBI Taxonomy" id="1171543"/>
    <lineage>
        <taxon>Bacteria</taxon>
        <taxon>Pseudomonadati</taxon>
        <taxon>Pseudomonadota</taxon>
        <taxon>Gammaproteobacteria</taxon>
        <taxon>Lysobacterales</taxon>
        <taxon>Marinicellaceae</taxon>
        <taxon>Marinicella</taxon>
    </lineage>
</organism>
<dbReference type="EMBL" id="BMEO01000004">
    <property type="protein sequence ID" value="GGF93592.1"/>
    <property type="molecule type" value="Genomic_DNA"/>
</dbReference>
<name>A0A917CNY2_9GAMM</name>
<dbReference type="AlphaFoldDB" id="A0A917CNY2"/>
<gene>
    <name evidence="1" type="ORF">GCM10011365_13590</name>
</gene>
<comment type="caution">
    <text evidence="1">The sequence shown here is derived from an EMBL/GenBank/DDBJ whole genome shotgun (WGS) entry which is preliminary data.</text>
</comment>